<dbReference type="GeneTree" id="ENSGT01030000237488"/>
<evidence type="ECO:0000256" key="2">
    <source>
        <dbReference type="SAM" id="Phobius"/>
    </source>
</evidence>
<sequence length="105" mass="11647">MESYSIRKYEDKDYEAVRAIFSLGIKEHAPAGFRHILRCIQTYLLVLGVFLAAYAISSSFLFSFGVAAGILVLGWIRMKVSALGWLEQPRNGLPALVVQMLAAPL</sequence>
<reference evidence="3" key="1">
    <citation type="submission" date="2025-08" db="UniProtKB">
        <authorList>
            <consortium name="Ensembl"/>
        </authorList>
    </citation>
    <scope>IDENTIFICATION</scope>
</reference>
<feature type="transmembrane region" description="Helical" evidence="2">
    <location>
        <begin position="43"/>
        <end position="76"/>
    </location>
</feature>
<proteinExistence type="predicted"/>
<dbReference type="InterPro" id="IPR050769">
    <property type="entry name" value="NAT_camello-type"/>
</dbReference>
<dbReference type="PANTHER" id="PTHR13947">
    <property type="entry name" value="GNAT FAMILY N-ACETYLTRANSFERASE"/>
    <property type="match status" value="1"/>
</dbReference>
<reference evidence="3" key="2">
    <citation type="submission" date="2025-09" db="UniProtKB">
        <authorList>
            <consortium name="Ensembl"/>
        </authorList>
    </citation>
    <scope>IDENTIFICATION</scope>
</reference>
<protein>
    <submittedName>
        <fullName evidence="3">Uncharacterized protein</fullName>
    </submittedName>
</protein>
<dbReference type="AlphaFoldDB" id="A0A8D0AY32"/>
<evidence type="ECO:0000256" key="1">
    <source>
        <dbReference type="ARBA" id="ARBA00022679"/>
    </source>
</evidence>
<dbReference type="Proteomes" id="UP000694421">
    <property type="component" value="Unplaced"/>
</dbReference>
<keyword evidence="2" id="KW-0472">Membrane</keyword>
<dbReference type="Ensembl" id="ENSSMRT00000000256.1">
    <property type="protein sequence ID" value="ENSSMRP00000000205.1"/>
    <property type="gene ID" value="ENSSMRG00000000209.1"/>
</dbReference>
<organism evidence="3 4">
    <name type="scientific">Salvator merianae</name>
    <name type="common">Argentine black and white tegu</name>
    <name type="synonym">Tupinambis merianae</name>
    <dbReference type="NCBI Taxonomy" id="96440"/>
    <lineage>
        <taxon>Eukaryota</taxon>
        <taxon>Metazoa</taxon>
        <taxon>Chordata</taxon>
        <taxon>Craniata</taxon>
        <taxon>Vertebrata</taxon>
        <taxon>Euteleostomi</taxon>
        <taxon>Lepidosauria</taxon>
        <taxon>Squamata</taxon>
        <taxon>Bifurcata</taxon>
        <taxon>Unidentata</taxon>
        <taxon>Episquamata</taxon>
        <taxon>Laterata</taxon>
        <taxon>Teiioidea</taxon>
        <taxon>Teiidae</taxon>
        <taxon>Salvator</taxon>
    </lineage>
</organism>
<keyword evidence="4" id="KW-1185">Reference proteome</keyword>
<keyword evidence="1" id="KW-0808">Transferase</keyword>
<evidence type="ECO:0000313" key="3">
    <source>
        <dbReference type="Ensembl" id="ENSSMRP00000000205.1"/>
    </source>
</evidence>
<name>A0A8D0AY32_SALMN</name>
<dbReference type="PANTHER" id="PTHR13947:SF58">
    <property type="entry name" value="8B (PUTATIVE,_PSEUDO-RELATED"/>
    <property type="match status" value="1"/>
</dbReference>
<accession>A0A8D0AY32</accession>
<evidence type="ECO:0000313" key="4">
    <source>
        <dbReference type="Proteomes" id="UP000694421"/>
    </source>
</evidence>
<dbReference type="GO" id="GO:0008080">
    <property type="term" value="F:N-acetyltransferase activity"/>
    <property type="evidence" value="ECO:0007669"/>
    <property type="project" value="InterPro"/>
</dbReference>
<keyword evidence="2" id="KW-0812">Transmembrane</keyword>
<keyword evidence="2" id="KW-1133">Transmembrane helix</keyword>
<dbReference type="OMA" id="DRKWVID"/>